<evidence type="ECO:0000256" key="4">
    <source>
        <dbReference type="ARBA" id="ARBA00022692"/>
    </source>
</evidence>
<dbReference type="PANTHER" id="PTHR31632:SF2">
    <property type="entry name" value="PLASMA MEMBRANE IRON PERMEASE"/>
    <property type="match status" value="1"/>
</dbReference>
<dbReference type="Pfam" id="PF03239">
    <property type="entry name" value="FTR1"/>
    <property type="match status" value="1"/>
</dbReference>
<gene>
    <name evidence="9" type="ORF">PRZ48_010265</name>
</gene>
<feature type="transmembrane region" description="Helical" evidence="8">
    <location>
        <begin position="92"/>
        <end position="111"/>
    </location>
</feature>
<comment type="similarity">
    <text evidence="2">Belongs to the oxidase-dependent Fe transporter (OFeT) (TC 9.A.10.1) family.</text>
</comment>
<dbReference type="InterPro" id="IPR004923">
    <property type="entry name" value="FTR1/Fip1/EfeU"/>
</dbReference>
<comment type="subcellular location">
    <subcellularLocation>
        <location evidence="1">Membrane</location>
        <topology evidence="1">Multi-pass membrane protein</topology>
    </subcellularLocation>
</comment>
<protein>
    <submittedName>
        <fullName evidence="9">Uncharacterized protein</fullName>
    </submittedName>
</protein>
<evidence type="ECO:0000313" key="10">
    <source>
        <dbReference type="Proteomes" id="UP001305779"/>
    </source>
</evidence>
<evidence type="ECO:0000256" key="5">
    <source>
        <dbReference type="ARBA" id="ARBA00022989"/>
    </source>
</evidence>
<comment type="caution">
    <text evidence="9">The sequence shown here is derived from an EMBL/GenBank/DDBJ whole genome shotgun (WGS) entry which is preliminary data.</text>
</comment>
<dbReference type="Proteomes" id="UP001305779">
    <property type="component" value="Unassembled WGS sequence"/>
</dbReference>
<keyword evidence="3" id="KW-0406">Ion transport</keyword>
<keyword evidence="6 8" id="KW-0472">Membrane</keyword>
<feature type="transmembrane region" description="Helical" evidence="8">
    <location>
        <begin position="6"/>
        <end position="31"/>
    </location>
</feature>
<organism evidence="9 10">
    <name type="scientific">Zasmidium cellare</name>
    <name type="common">Wine cellar mold</name>
    <name type="synonym">Racodium cellare</name>
    <dbReference type="NCBI Taxonomy" id="395010"/>
    <lineage>
        <taxon>Eukaryota</taxon>
        <taxon>Fungi</taxon>
        <taxon>Dikarya</taxon>
        <taxon>Ascomycota</taxon>
        <taxon>Pezizomycotina</taxon>
        <taxon>Dothideomycetes</taxon>
        <taxon>Dothideomycetidae</taxon>
        <taxon>Mycosphaerellales</taxon>
        <taxon>Mycosphaerellaceae</taxon>
        <taxon>Zasmidium</taxon>
    </lineage>
</organism>
<evidence type="ECO:0000256" key="1">
    <source>
        <dbReference type="ARBA" id="ARBA00004141"/>
    </source>
</evidence>
<keyword evidence="4 8" id="KW-0812">Transmembrane</keyword>
<evidence type="ECO:0000256" key="6">
    <source>
        <dbReference type="ARBA" id="ARBA00023136"/>
    </source>
</evidence>
<name>A0ABR0E855_ZASCE</name>
<feature type="transmembrane region" description="Helical" evidence="8">
    <location>
        <begin position="179"/>
        <end position="198"/>
    </location>
</feature>
<dbReference type="EMBL" id="JAXOVC010000008">
    <property type="protein sequence ID" value="KAK4497612.1"/>
    <property type="molecule type" value="Genomic_DNA"/>
</dbReference>
<dbReference type="PANTHER" id="PTHR31632">
    <property type="entry name" value="IRON TRANSPORTER FTH1"/>
    <property type="match status" value="1"/>
</dbReference>
<feature type="region of interest" description="Disordered" evidence="7">
    <location>
        <begin position="364"/>
        <end position="389"/>
    </location>
</feature>
<keyword evidence="3" id="KW-0813">Transport</keyword>
<keyword evidence="3" id="KW-0410">Iron transport</keyword>
<feature type="transmembrane region" description="Helical" evidence="8">
    <location>
        <begin position="52"/>
        <end position="77"/>
    </location>
</feature>
<keyword evidence="5 8" id="KW-1133">Transmembrane helix</keyword>
<sequence length="389" mass="43182">MKNVFAVQIFFIVFRECLEAVVIISVLLSFLKKSLGQPDQDKQVYKRLVRQVWFGSISGIVVCLIIGGAFIGVFYGFGHDIWAQSEDLWEGIFYMIACIIITVMGIALLRINKMQDKWRVKIAQALVTSKKKDKRAFLLGDWSRKYAMFLLPFITTMREGVEAVVFVGGVSLGYPATSFPLPVVTGILAGVIVGLTLYKGGNAMSIKIFMIFSTCVLYLIAAGMFSKSIWSLQYHVFADKVGSDVSEAGNGPGSYDVGENVWHVNCCNPETDNGWDVFNALLGWQNSATYGSVISYNVYWLFIMLVLGCMLYEERKGSLPFKRQTVAVLLRIPGVKSYVKRRQGEHVSEQEAHEILRQVHAQGGDVGEGSSGQVELTSTEVIQEGKSKA</sequence>
<proteinExistence type="inferred from homology"/>
<evidence type="ECO:0000256" key="2">
    <source>
        <dbReference type="ARBA" id="ARBA00008333"/>
    </source>
</evidence>
<feature type="transmembrane region" description="Helical" evidence="8">
    <location>
        <begin position="293"/>
        <end position="312"/>
    </location>
</feature>
<evidence type="ECO:0000256" key="7">
    <source>
        <dbReference type="SAM" id="MobiDB-lite"/>
    </source>
</evidence>
<evidence type="ECO:0000256" key="8">
    <source>
        <dbReference type="SAM" id="Phobius"/>
    </source>
</evidence>
<evidence type="ECO:0000313" key="9">
    <source>
        <dbReference type="EMBL" id="KAK4497612.1"/>
    </source>
</evidence>
<feature type="transmembrane region" description="Helical" evidence="8">
    <location>
        <begin position="205"/>
        <end position="225"/>
    </location>
</feature>
<accession>A0ABR0E855</accession>
<feature type="transmembrane region" description="Helical" evidence="8">
    <location>
        <begin position="146"/>
        <end position="167"/>
    </location>
</feature>
<feature type="compositionally biased region" description="Polar residues" evidence="7">
    <location>
        <begin position="371"/>
        <end position="381"/>
    </location>
</feature>
<reference evidence="9 10" key="1">
    <citation type="journal article" date="2023" name="G3 (Bethesda)">
        <title>A chromosome-level genome assembly of Zasmidium syzygii isolated from banana leaves.</title>
        <authorList>
            <person name="van Westerhoven A.C."/>
            <person name="Mehrabi R."/>
            <person name="Talebi R."/>
            <person name="Steentjes M.B.F."/>
            <person name="Corcolon B."/>
            <person name="Chong P.A."/>
            <person name="Kema G.H.J."/>
            <person name="Seidl M.F."/>
        </authorList>
    </citation>
    <scope>NUCLEOTIDE SEQUENCE [LARGE SCALE GENOMIC DNA]</scope>
    <source>
        <strain evidence="9 10">P124</strain>
    </source>
</reference>
<keyword evidence="3" id="KW-0408">Iron</keyword>
<keyword evidence="10" id="KW-1185">Reference proteome</keyword>
<evidence type="ECO:0000256" key="3">
    <source>
        <dbReference type="ARBA" id="ARBA00022496"/>
    </source>
</evidence>